<proteinExistence type="predicted"/>
<evidence type="ECO:0000313" key="2">
    <source>
        <dbReference type="EMBL" id="MCW9712285.1"/>
    </source>
</evidence>
<organism evidence="2 3">
    <name type="scientific">Fodinibius salicampi</name>
    <dbReference type="NCBI Taxonomy" id="1920655"/>
    <lineage>
        <taxon>Bacteria</taxon>
        <taxon>Pseudomonadati</taxon>
        <taxon>Balneolota</taxon>
        <taxon>Balneolia</taxon>
        <taxon>Balneolales</taxon>
        <taxon>Balneolaceae</taxon>
        <taxon>Fodinibius</taxon>
    </lineage>
</organism>
<dbReference type="Pfam" id="PF09694">
    <property type="entry name" value="Gcw_chp"/>
    <property type="match status" value="1"/>
</dbReference>
<dbReference type="InterPro" id="IPR010239">
    <property type="entry name" value="CHP02001"/>
</dbReference>
<name>A0ABT3PWR0_9BACT</name>
<feature type="chain" id="PRO_5045525255" description="Outer membrane protein beta-barrel domain-containing protein" evidence="1">
    <location>
        <begin position="32"/>
        <end position="233"/>
    </location>
</feature>
<protein>
    <recommendedName>
        <fullName evidence="4">Outer membrane protein beta-barrel domain-containing protein</fullName>
    </recommendedName>
</protein>
<keyword evidence="3" id="KW-1185">Reference proteome</keyword>
<sequence>MTNFTKINTIKYFLTALSILFVATGFQTVKAQDDGEVNVSTGVDIYSTYVWRGVAYAGPSLQPYVELGAGGFTLGAWGSQGIDGLITSGTASNGFQEMDLYTAYSFDFGLSLGVTDYYYPGTLFFEEDSHAFELNGGYTVGDLSLSANYIFAGGGSVGDDVYFQLGYDVGQANLFIGGGDGWHSTDTEFTIVNIGIGTSKEIEITDSFSLPVSGAVILNPDTEQFYITAGISL</sequence>
<feature type="signal peptide" evidence="1">
    <location>
        <begin position="1"/>
        <end position="31"/>
    </location>
</feature>
<accession>A0ABT3PWR0</accession>
<evidence type="ECO:0000256" key="1">
    <source>
        <dbReference type="SAM" id="SignalP"/>
    </source>
</evidence>
<dbReference type="Proteomes" id="UP001207337">
    <property type="component" value="Unassembled WGS sequence"/>
</dbReference>
<evidence type="ECO:0000313" key="3">
    <source>
        <dbReference type="Proteomes" id="UP001207337"/>
    </source>
</evidence>
<reference evidence="2 3" key="1">
    <citation type="submission" date="2021-11" db="EMBL/GenBank/DDBJ databases">
        <title>Aliifidinibius sp. nov., a new bacterium isolated from saline soil.</title>
        <authorList>
            <person name="Galisteo C."/>
            <person name="De La Haba R."/>
            <person name="Sanchez-Porro C."/>
            <person name="Ventosa A."/>
        </authorList>
    </citation>
    <scope>NUCLEOTIDE SEQUENCE [LARGE SCALE GENOMIC DNA]</scope>
    <source>
        <strain evidence="2 3">KACC 190600</strain>
    </source>
</reference>
<dbReference type="RefSeq" id="WP_265788118.1">
    <property type="nucleotide sequence ID" value="NZ_BAABRS010000001.1"/>
</dbReference>
<keyword evidence="1" id="KW-0732">Signal</keyword>
<gene>
    <name evidence="2" type="ORF">LQ318_05130</name>
</gene>
<evidence type="ECO:0008006" key="4">
    <source>
        <dbReference type="Google" id="ProtNLM"/>
    </source>
</evidence>
<comment type="caution">
    <text evidence="2">The sequence shown here is derived from an EMBL/GenBank/DDBJ whole genome shotgun (WGS) entry which is preliminary data.</text>
</comment>
<dbReference type="EMBL" id="JAJNDC010000001">
    <property type="protein sequence ID" value="MCW9712285.1"/>
    <property type="molecule type" value="Genomic_DNA"/>
</dbReference>